<feature type="binding site" description="axial binding residue" evidence="12">
    <location>
        <position position="485"/>
    </location>
    <ligand>
        <name>heme</name>
        <dbReference type="ChEBI" id="CHEBI:30413"/>
    </ligand>
    <ligandPart>
        <name>Fe</name>
        <dbReference type="ChEBI" id="CHEBI:18248"/>
    </ligandPart>
</feature>
<dbReference type="PRINTS" id="PR00385">
    <property type="entry name" value="P450"/>
</dbReference>
<evidence type="ECO:0000256" key="9">
    <source>
        <dbReference type="ARBA" id="ARBA00023004"/>
    </source>
</evidence>
<name>M2ZEH2_PSEFD</name>
<dbReference type="InterPro" id="IPR050121">
    <property type="entry name" value="Cytochrome_P450_monoxygenase"/>
</dbReference>
<dbReference type="PANTHER" id="PTHR24305:SF112">
    <property type="entry name" value="L-ORNITHINE-N5-MONOOXYGENASE (EUROFUNG)"/>
    <property type="match status" value="1"/>
</dbReference>
<evidence type="ECO:0000256" key="4">
    <source>
        <dbReference type="ARBA" id="ARBA00022617"/>
    </source>
</evidence>
<dbReference type="Pfam" id="PF00067">
    <property type="entry name" value="p450"/>
    <property type="match status" value="1"/>
</dbReference>
<comment type="cofactor">
    <cofactor evidence="1 12">
        <name>heme</name>
        <dbReference type="ChEBI" id="CHEBI:30413"/>
    </cofactor>
</comment>
<evidence type="ECO:0000313" key="15">
    <source>
        <dbReference type="Proteomes" id="UP000016932"/>
    </source>
</evidence>
<dbReference type="CDD" id="cd11061">
    <property type="entry name" value="CYP67-like"/>
    <property type="match status" value="1"/>
</dbReference>
<keyword evidence="6 12" id="KW-0479">Metal-binding</keyword>
<keyword evidence="10" id="KW-0503">Monooxygenase</keyword>
<keyword evidence="11 13" id="KW-0472">Membrane</keyword>
<evidence type="ECO:0000256" key="10">
    <source>
        <dbReference type="ARBA" id="ARBA00023033"/>
    </source>
</evidence>
<feature type="transmembrane region" description="Helical" evidence="13">
    <location>
        <begin position="61"/>
        <end position="83"/>
    </location>
</feature>
<evidence type="ECO:0000256" key="7">
    <source>
        <dbReference type="ARBA" id="ARBA00022989"/>
    </source>
</evidence>
<gene>
    <name evidence="14" type="ORF">MYCFIDRAFT_44990</name>
</gene>
<dbReference type="PRINTS" id="PR00463">
    <property type="entry name" value="EP450I"/>
</dbReference>
<comment type="similarity">
    <text evidence="3">Belongs to the cytochrome P450 family.</text>
</comment>
<dbReference type="Proteomes" id="UP000016932">
    <property type="component" value="Unassembled WGS sequence"/>
</dbReference>
<dbReference type="GO" id="GO:0005506">
    <property type="term" value="F:iron ion binding"/>
    <property type="evidence" value="ECO:0007669"/>
    <property type="project" value="InterPro"/>
</dbReference>
<evidence type="ECO:0000313" key="14">
    <source>
        <dbReference type="EMBL" id="EME77534.1"/>
    </source>
</evidence>
<dbReference type="InterPro" id="IPR036396">
    <property type="entry name" value="Cyt_P450_sf"/>
</dbReference>
<feature type="transmembrane region" description="Helical" evidence="13">
    <location>
        <begin position="30"/>
        <end position="49"/>
    </location>
</feature>
<evidence type="ECO:0000256" key="1">
    <source>
        <dbReference type="ARBA" id="ARBA00001971"/>
    </source>
</evidence>
<dbReference type="STRING" id="383855.M2ZEH2"/>
<dbReference type="GO" id="GO:0004497">
    <property type="term" value="F:monooxygenase activity"/>
    <property type="evidence" value="ECO:0007669"/>
    <property type="project" value="UniProtKB-KW"/>
</dbReference>
<evidence type="ECO:0000256" key="2">
    <source>
        <dbReference type="ARBA" id="ARBA00004370"/>
    </source>
</evidence>
<dbReference type="PANTHER" id="PTHR24305">
    <property type="entry name" value="CYTOCHROME P450"/>
    <property type="match status" value="1"/>
</dbReference>
<keyword evidence="9 12" id="KW-0408">Iron</keyword>
<protein>
    <recommendedName>
        <fullName evidence="16">Cytochrome P450 monooxygenase</fullName>
    </recommendedName>
</protein>
<dbReference type="AlphaFoldDB" id="M2ZEH2"/>
<dbReference type="EMBL" id="KB446564">
    <property type="protein sequence ID" value="EME77534.1"/>
    <property type="molecule type" value="Genomic_DNA"/>
</dbReference>
<comment type="subcellular location">
    <subcellularLocation>
        <location evidence="2">Membrane</location>
    </subcellularLocation>
</comment>
<dbReference type="InterPro" id="IPR002401">
    <property type="entry name" value="Cyt_P450_E_grp-I"/>
</dbReference>
<evidence type="ECO:0000256" key="5">
    <source>
        <dbReference type="ARBA" id="ARBA00022692"/>
    </source>
</evidence>
<dbReference type="RefSeq" id="XP_007931281.1">
    <property type="nucleotide sequence ID" value="XM_007933090.1"/>
</dbReference>
<keyword evidence="5 13" id="KW-0812">Transmembrane</keyword>
<evidence type="ECO:0000256" key="12">
    <source>
        <dbReference type="PIRSR" id="PIRSR602401-1"/>
    </source>
</evidence>
<evidence type="ECO:0000256" key="13">
    <source>
        <dbReference type="SAM" id="Phobius"/>
    </source>
</evidence>
<dbReference type="SUPFAM" id="SSF48264">
    <property type="entry name" value="Cytochrome P450"/>
    <property type="match status" value="1"/>
</dbReference>
<dbReference type="GO" id="GO:0016705">
    <property type="term" value="F:oxidoreductase activity, acting on paired donors, with incorporation or reduction of molecular oxygen"/>
    <property type="evidence" value="ECO:0007669"/>
    <property type="project" value="InterPro"/>
</dbReference>
<reference evidence="14 15" key="1">
    <citation type="journal article" date="2012" name="PLoS Pathog.">
        <title>Diverse lifestyles and strategies of plant pathogenesis encoded in the genomes of eighteen Dothideomycetes fungi.</title>
        <authorList>
            <person name="Ohm R.A."/>
            <person name="Feau N."/>
            <person name="Henrissat B."/>
            <person name="Schoch C.L."/>
            <person name="Horwitz B.A."/>
            <person name="Barry K.W."/>
            <person name="Condon B.J."/>
            <person name="Copeland A.C."/>
            <person name="Dhillon B."/>
            <person name="Glaser F."/>
            <person name="Hesse C.N."/>
            <person name="Kosti I."/>
            <person name="LaButti K."/>
            <person name="Lindquist E.A."/>
            <person name="Lucas S."/>
            <person name="Salamov A.A."/>
            <person name="Bradshaw R.E."/>
            <person name="Ciuffetti L."/>
            <person name="Hamelin R.C."/>
            <person name="Kema G.H.J."/>
            <person name="Lawrence C."/>
            <person name="Scott J.A."/>
            <person name="Spatafora J.W."/>
            <person name="Turgeon B.G."/>
            <person name="de Wit P.J.G.M."/>
            <person name="Zhong S."/>
            <person name="Goodwin S.B."/>
            <person name="Grigoriev I.V."/>
        </authorList>
    </citation>
    <scope>NUCLEOTIDE SEQUENCE [LARGE SCALE GENOMIC DNA]</scope>
    <source>
        <strain evidence="14 15">CIRAD86</strain>
    </source>
</reference>
<evidence type="ECO:0008006" key="16">
    <source>
        <dbReference type="Google" id="ProtNLM"/>
    </source>
</evidence>
<feature type="transmembrane region" description="Helical" evidence="13">
    <location>
        <begin position="7"/>
        <end position="24"/>
    </location>
</feature>
<dbReference type="eggNOG" id="KOG0157">
    <property type="taxonomic scope" value="Eukaryota"/>
</dbReference>
<dbReference type="VEuPathDB" id="FungiDB:MYCFIDRAFT_44990"/>
<dbReference type="Gene3D" id="1.10.630.10">
    <property type="entry name" value="Cytochrome P450"/>
    <property type="match status" value="1"/>
</dbReference>
<dbReference type="GeneID" id="19339619"/>
<evidence type="ECO:0000256" key="8">
    <source>
        <dbReference type="ARBA" id="ARBA00023002"/>
    </source>
</evidence>
<proteinExistence type="inferred from homology"/>
<keyword evidence="4 12" id="KW-0349">Heme</keyword>
<keyword evidence="7 13" id="KW-1133">Transmembrane helix</keyword>
<dbReference type="HOGENOM" id="CLU_001570_14_10_1"/>
<dbReference type="GO" id="GO:0020037">
    <property type="term" value="F:heme binding"/>
    <property type="evidence" value="ECO:0007669"/>
    <property type="project" value="InterPro"/>
</dbReference>
<dbReference type="OrthoDB" id="6692864at2759"/>
<dbReference type="GO" id="GO:0016020">
    <property type="term" value="C:membrane"/>
    <property type="evidence" value="ECO:0007669"/>
    <property type="project" value="UniProtKB-SubCell"/>
</dbReference>
<dbReference type="InterPro" id="IPR001128">
    <property type="entry name" value="Cyt_P450"/>
</dbReference>
<accession>M2ZEH2</accession>
<evidence type="ECO:0000256" key="11">
    <source>
        <dbReference type="ARBA" id="ARBA00023136"/>
    </source>
</evidence>
<dbReference type="KEGG" id="pfj:MYCFIDRAFT_44990"/>
<evidence type="ECO:0000256" key="6">
    <source>
        <dbReference type="ARBA" id="ARBA00022723"/>
    </source>
</evidence>
<keyword evidence="8" id="KW-0560">Oxidoreductase</keyword>
<organism evidence="14 15">
    <name type="scientific">Pseudocercospora fijiensis (strain CIRAD86)</name>
    <name type="common">Black leaf streak disease fungus</name>
    <name type="synonym">Mycosphaerella fijiensis</name>
    <dbReference type="NCBI Taxonomy" id="383855"/>
    <lineage>
        <taxon>Eukaryota</taxon>
        <taxon>Fungi</taxon>
        <taxon>Dikarya</taxon>
        <taxon>Ascomycota</taxon>
        <taxon>Pezizomycotina</taxon>
        <taxon>Dothideomycetes</taxon>
        <taxon>Dothideomycetidae</taxon>
        <taxon>Mycosphaerellales</taxon>
        <taxon>Mycosphaerellaceae</taxon>
        <taxon>Pseudocercospora</taxon>
    </lineage>
</organism>
<keyword evidence="15" id="KW-1185">Reference proteome</keyword>
<feature type="transmembrane region" description="Helical" evidence="13">
    <location>
        <begin position="343"/>
        <end position="364"/>
    </location>
</feature>
<evidence type="ECO:0000256" key="3">
    <source>
        <dbReference type="ARBA" id="ARBA00010617"/>
    </source>
</evidence>
<sequence>MTSTGLILYWGLGVAAHLVYFQRYEYWRHLYTSLTAFAAATILSPFVLVKYAGTSLWPSAIRILIFHASFLLGATSSTLFYRIFLNPLNNFPGPYFARLTDFWLAWYVGSALDQYRKLDGLHKRYGDFVRVGATTLSVANPHAIDAMLGYDSPALKGAWYDIDYPNPSMHGTRDREAHAKLRQKWAPAFSDKALRAYNSRIKAFTKSFIGQIAELDGKPVDVTKSFSVYSFAVMAGLSFGKDEQMLQVENLPQLIKIMSDGMKLLGLLPPMWFIRLLKLIPGDPSGMKKFHAFTDSHLEDAVRSNFDGASAEPGSIMSSWLYKMYQHLPDPASNGNFRSDIRLLIVGGSETVAITLTFIFYLLAKHPEHIGILRSELRHKIKSETWNDTDIKNCEHLNGVINEALRLHPAGPSGVYRLTPPSGMRVGDRYIPGNVTIGMPIYVIHRHEAAYAQPDEFIPERWYSRPELIRNPKALGTFSGGRFGCIGKNLAYMELRHVTASILSQFDVEFAPGEDGSKLLHESLDHFTMGLAPLHLCFVPAKDPELP</sequence>